<dbReference type="EMBL" id="FQUX01000003">
    <property type="protein sequence ID" value="SHF23931.1"/>
    <property type="molecule type" value="Genomic_DNA"/>
</dbReference>
<accession>A0A1M5A121</accession>
<keyword evidence="2" id="KW-1185">Reference proteome</keyword>
<proteinExistence type="predicted"/>
<gene>
    <name evidence="1" type="ORF">SAMN03080594_10343</name>
</gene>
<name>A0A1M5A121_9FLAO</name>
<dbReference type="AlphaFoldDB" id="A0A1M5A121"/>
<dbReference type="OrthoDB" id="1179369at2"/>
<dbReference type="RefSeq" id="WP_072861683.1">
    <property type="nucleotide sequence ID" value="NZ_FQUX01000003.1"/>
</dbReference>
<dbReference type="Proteomes" id="UP000184406">
    <property type="component" value="Unassembled WGS sequence"/>
</dbReference>
<evidence type="ECO:0000313" key="1">
    <source>
        <dbReference type="EMBL" id="SHF23931.1"/>
    </source>
</evidence>
<reference evidence="2" key="1">
    <citation type="submission" date="2016-11" db="EMBL/GenBank/DDBJ databases">
        <authorList>
            <person name="Varghese N."/>
            <person name="Submissions S."/>
        </authorList>
    </citation>
    <scope>NUCLEOTIDE SEQUENCE [LARGE SCALE GENOMIC DNA]</scope>
    <source>
        <strain evidence="2">DSM 17539</strain>
    </source>
</reference>
<evidence type="ECO:0000313" key="2">
    <source>
        <dbReference type="Proteomes" id="UP000184406"/>
    </source>
</evidence>
<sequence length="86" mass="9605">MLGLVHGMVSKYSADTNMVFELEQQDNQDGSESDLDEEVMDFSFPNKQSLPTNLCSNNRFEIRTSSSMEIQIIGISQPTPPPEHIG</sequence>
<protein>
    <submittedName>
        <fullName evidence="1">Uncharacterized protein</fullName>
    </submittedName>
</protein>
<organism evidence="1 2">
    <name type="scientific">Arenibacter palladensis</name>
    <dbReference type="NCBI Taxonomy" id="237373"/>
    <lineage>
        <taxon>Bacteria</taxon>
        <taxon>Pseudomonadati</taxon>
        <taxon>Bacteroidota</taxon>
        <taxon>Flavobacteriia</taxon>
        <taxon>Flavobacteriales</taxon>
        <taxon>Flavobacteriaceae</taxon>
        <taxon>Arenibacter</taxon>
    </lineage>
</organism>